<dbReference type="EMBL" id="QKYT01000044">
    <property type="protein sequence ID" value="RIA96502.1"/>
    <property type="molecule type" value="Genomic_DNA"/>
</dbReference>
<comment type="caution">
    <text evidence="2">The sequence shown here is derived from an EMBL/GenBank/DDBJ whole genome shotgun (WGS) entry which is preliminary data.</text>
</comment>
<keyword evidence="3" id="KW-1185">Reference proteome</keyword>
<evidence type="ECO:0000256" key="1">
    <source>
        <dbReference type="SAM" id="MobiDB-lite"/>
    </source>
</evidence>
<gene>
    <name evidence="2" type="ORF">C1645_802392</name>
</gene>
<reference evidence="2 3" key="1">
    <citation type="submission" date="2018-06" db="EMBL/GenBank/DDBJ databases">
        <title>Comparative genomics reveals the genomic features of Rhizophagus irregularis, R. cerebriforme, R. diaphanum and Gigaspora rosea, and their symbiotic lifestyle signature.</title>
        <authorList>
            <person name="Morin E."/>
            <person name="San Clemente H."/>
            <person name="Chen E.C.H."/>
            <person name="De La Providencia I."/>
            <person name="Hainaut M."/>
            <person name="Kuo A."/>
            <person name="Kohler A."/>
            <person name="Murat C."/>
            <person name="Tang N."/>
            <person name="Roy S."/>
            <person name="Loubradou J."/>
            <person name="Henrissat B."/>
            <person name="Grigoriev I.V."/>
            <person name="Corradi N."/>
            <person name="Roux C."/>
            <person name="Martin F.M."/>
        </authorList>
    </citation>
    <scope>NUCLEOTIDE SEQUENCE [LARGE SCALE GENOMIC DNA]</scope>
    <source>
        <strain evidence="2 3">DAOM 227022</strain>
    </source>
</reference>
<protein>
    <submittedName>
        <fullName evidence="2">Uncharacterized protein</fullName>
    </submittedName>
</protein>
<sequence>MSSSTDNKTLIYDTIKTLNTPTKDSKTDFYNNDDEDFYVPDSFSAFFGGVISEQDIQDAINQLEQEKQKDSEKKEINNHTESSTASDEENDGIFNRIRKFIKI</sequence>
<evidence type="ECO:0000313" key="2">
    <source>
        <dbReference type="EMBL" id="RIA96502.1"/>
    </source>
</evidence>
<feature type="compositionally biased region" description="Basic and acidic residues" evidence="1">
    <location>
        <begin position="65"/>
        <end position="78"/>
    </location>
</feature>
<evidence type="ECO:0000313" key="3">
    <source>
        <dbReference type="Proteomes" id="UP000265703"/>
    </source>
</evidence>
<proteinExistence type="predicted"/>
<dbReference type="OrthoDB" id="2420613at2759"/>
<dbReference type="Proteomes" id="UP000265703">
    <property type="component" value="Unassembled WGS sequence"/>
</dbReference>
<dbReference type="AlphaFoldDB" id="A0A397TEZ5"/>
<organism evidence="2 3">
    <name type="scientific">Glomus cerebriforme</name>
    <dbReference type="NCBI Taxonomy" id="658196"/>
    <lineage>
        <taxon>Eukaryota</taxon>
        <taxon>Fungi</taxon>
        <taxon>Fungi incertae sedis</taxon>
        <taxon>Mucoromycota</taxon>
        <taxon>Glomeromycotina</taxon>
        <taxon>Glomeromycetes</taxon>
        <taxon>Glomerales</taxon>
        <taxon>Glomeraceae</taxon>
        <taxon>Glomus</taxon>
    </lineage>
</organism>
<feature type="region of interest" description="Disordered" evidence="1">
    <location>
        <begin position="65"/>
        <end position="90"/>
    </location>
</feature>
<accession>A0A397TEZ5</accession>
<name>A0A397TEZ5_9GLOM</name>